<evidence type="ECO:0000313" key="3">
    <source>
        <dbReference type="Proteomes" id="UP001379533"/>
    </source>
</evidence>
<proteinExistence type="predicted"/>
<dbReference type="RefSeq" id="WP_394849901.1">
    <property type="nucleotide sequence ID" value="NZ_CP089982.1"/>
</dbReference>
<gene>
    <name evidence="2" type="ORF">LZC95_20890</name>
</gene>
<evidence type="ECO:0000313" key="2">
    <source>
        <dbReference type="EMBL" id="WXA99266.1"/>
    </source>
</evidence>
<accession>A0ABZ2KL54</accession>
<feature type="signal peptide" evidence="1">
    <location>
        <begin position="1"/>
        <end position="19"/>
    </location>
</feature>
<organism evidence="2 3">
    <name type="scientific">Pendulispora brunnea</name>
    <dbReference type="NCBI Taxonomy" id="2905690"/>
    <lineage>
        <taxon>Bacteria</taxon>
        <taxon>Pseudomonadati</taxon>
        <taxon>Myxococcota</taxon>
        <taxon>Myxococcia</taxon>
        <taxon>Myxococcales</taxon>
        <taxon>Sorangiineae</taxon>
        <taxon>Pendulisporaceae</taxon>
        <taxon>Pendulispora</taxon>
    </lineage>
</organism>
<evidence type="ECO:0000256" key="1">
    <source>
        <dbReference type="SAM" id="SignalP"/>
    </source>
</evidence>
<sequence>MMRTIFGCLLGLAGLVGVASCSSQHRNTAAVGTTQTTSGTIVPSKVAVQYVAATRCNREHVCNQIGAGKRYDSVETCTRESWRDTHAELGVERCPNGVHESALDKCLYDIGTEVCSTSVANVQRVATCRREMLCP</sequence>
<keyword evidence="1" id="KW-0732">Signal</keyword>
<dbReference type="InterPro" id="IPR045757">
    <property type="entry name" value="DUF6184"/>
</dbReference>
<reference evidence="2 3" key="1">
    <citation type="submission" date="2021-12" db="EMBL/GenBank/DDBJ databases">
        <title>Discovery of the Pendulisporaceae a myxobacterial family with distinct sporulation behavior and unique specialized metabolism.</title>
        <authorList>
            <person name="Garcia R."/>
            <person name="Popoff A."/>
            <person name="Bader C.D."/>
            <person name="Loehr J."/>
            <person name="Walesch S."/>
            <person name="Walt C."/>
            <person name="Boldt J."/>
            <person name="Bunk B."/>
            <person name="Haeckl F.J.F.P.J."/>
            <person name="Gunesch A.P."/>
            <person name="Birkelbach J."/>
            <person name="Nuebel U."/>
            <person name="Pietschmann T."/>
            <person name="Bach T."/>
            <person name="Mueller R."/>
        </authorList>
    </citation>
    <scope>NUCLEOTIDE SEQUENCE [LARGE SCALE GENOMIC DNA]</scope>
    <source>
        <strain evidence="2 3">MSr12523</strain>
    </source>
</reference>
<keyword evidence="2" id="KW-0449">Lipoprotein</keyword>
<name>A0ABZ2KL54_9BACT</name>
<feature type="chain" id="PRO_5046370888" evidence="1">
    <location>
        <begin position="20"/>
        <end position="135"/>
    </location>
</feature>
<dbReference type="Pfam" id="PF19682">
    <property type="entry name" value="DUF6184"/>
    <property type="match status" value="1"/>
</dbReference>
<dbReference type="Proteomes" id="UP001379533">
    <property type="component" value="Chromosome"/>
</dbReference>
<dbReference type="EMBL" id="CP089982">
    <property type="protein sequence ID" value="WXA99266.1"/>
    <property type="molecule type" value="Genomic_DNA"/>
</dbReference>
<dbReference type="PROSITE" id="PS51257">
    <property type="entry name" value="PROKAR_LIPOPROTEIN"/>
    <property type="match status" value="1"/>
</dbReference>
<keyword evidence="3" id="KW-1185">Reference proteome</keyword>
<protein>
    <submittedName>
        <fullName evidence="2">DUF6184 family natural product biosynthesis lipoprotein</fullName>
    </submittedName>
</protein>